<gene>
    <name evidence="2" type="ORF">WN51_09569</name>
</gene>
<accession>A0A0M9A6G1</accession>
<sequence length="347" mass="38860">MSTPKTDGLGFLNYEFRTLTRHKPQVAARLASRSCRSPTLSKAEFGTPLGWVFGRPAYRWIEFSEPRNFTICGLKHLGYQKSYENRLLDILRQPKIEAWGYESYRKLCLDRYDGIDNWFSVDVGFVESAASETKNCQTPDSHTAILAKFRTTRNALIRGSYKRSNAFSSQCTIRSSTNYRVSTSTKHFIRAEDFIKVSSTDFTSWPRALCVLEVRPLRSAGGGTPRRAATEASSFSPMTPTSIPCRSVKPTLPRINTAANTRTTSKKELSELVAVFADPRDLRTVKAAAKCLKASVSGPPPATSNNCLSNNMEAYVFPEPLVPKEQLLTNNHKIKTKRMSNCKSTET</sequence>
<reference evidence="2 3" key="1">
    <citation type="submission" date="2015-07" db="EMBL/GenBank/DDBJ databases">
        <title>The genome of Melipona quadrifasciata.</title>
        <authorList>
            <person name="Pan H."/>
            <person name="Kapheim K."/>
        </authorList>
    </citation>
    <scope>NUCLEOTIDE SEQUENCE [LARGE SCALE GENOMIC DNA]</scope>
    <source>
        <strain evidence="2">0111107301</strain>
        <tissue evidence="2">Whole body</tissue>
    </source>
</reference>
<organism evidence="2 3">
    <name type="scientific">Melipona quadrifasciata</name>
    <dbReference type="NCBI Taxonomy" id="166423"/>
    <lineage>
        <taxon>Eukaryota</taxon>
        <taxon>Metazoa</taxon>
        <taxon>Ecdysozoa</taxon>
        <taxon>Arthropoda</taxon>
        <taxon>Hexapoda</taxon>
        <taxon>Insecta</taxon>
        <taxon>Pterygota</taxon>
        <taxon>Neoptera</taxon>
        <taxon>Endopterygota</taxon>
        <taxon>Hymenoptera</taxon>
        <taxon>Apocrita</taxon>
        <taxon>Aculeata</taxon>
        <taxon>Apoidea</taxon>
        <taxon>Anthophila</taxon>
        <taxon>Apidae</taxon>
        <taxon>Melipona</taxon>
    </lineage>
</organism>
<dbReference type="EMBL" id="KQ435726">
    <property type="protein sequence ID" value="KOX78210.1"/>
    <property type="molecule type" value="Genomic_DNA"/>
</dbReference>
<keyword evidence="3" id="KW-1185">Reference proteome</keyword>
<dbReference type="AlphaFoldDB" id="A0A0M9A6G1"/>
<name>A0A0M9A6G1_9HYME</name>
<feature type="compositionally biased region" description="Polar residues" evidence="1">
    <location>
        <begin position="231"/>
        <end position="244"/>
    </location>
</feature>
<evidence type="ECO:0000313" key="2">
    <source>
        <dbReference type="EMBL" id="KOX78210.1"/>
    </source>
</evidence>
<feature type="region of interest" description="Disordered" evidence="1">
    <location>
        <begin position="220"/>
        <end position="247"/>
    </location>
</feature>
<evidence type="ECO:0000256" key="1">
    <source>
        <dbReference type="SAM" id="MobiDB-lite"/>
    </source>
</evidence>
<evidence type="ECO:0000313" key="3">
    <source>
        <dbReference type="Proteomes" id="UP000053105"/>
    </source>
</evidence>
<dbReference type="Proteomes" id="UP000053105">
    <property type="component" value="Unassembled WGS sequence"/>
</dbReference>
<protein>
    <submittedName>
        <fullName evidence="2">Uncharacterized protein</fullName>
    </submittedName>
</protein>
<proteinExistence type="predicted"/>